<feature type="domain" description="Pyridoxamine 5'-phosphate oxidase N-terminal" evidence="2">
    <location>
        <begin position="12"/>
        <end position="140"/>
    </location>
</feature>
<dbReference type="Proteomes" id="UP000290365">
    <property type="component" value="Chromosome"/>
</dbReference>
<dbReference type="InterPro" id="IPR019920">
    <property type="entry name" value="F420-binding_dom_put"/>
</dbReference>
<reference evidence="3 4" key="1">
    <citation type="submission" date="2019-01" db="EMBL/GenBank/DDBJ databases">
        <title>Ktedonosporobacter rubrisoli SCAWS-G2.</title>
        <authorList>
            <person name="Huang Y."/>
            <person name="Yan B."/>
        </authorList>
    </citation>
    <scope>NUCLEOTIDE SEQUENCE [LARGE SCALE GENOMIC DNA]</scope>
    <source>
        <strain evidence="3 4">SCAWS-G2</strain>
    </source>
</reference>
<dbReference type="GO" id="GO:0070967">
    <property type="term" value="F:coenzyme F420 binding"/>
    <property type="evidence" value="ECO:0007669"/>
    <property type="project" value="TreeGrafter"/>
</dbReference>
<dbReference type="NCBIfam" id="TIGR03618">
    <property type="entry name" value="Rv1155_F420"/>
    <property type="match status" value="1"/>
</dbReference>
<dbReference type="GO" id="GO:0016627">
    <property type="term" value="F:oxidoreductase activity, acting on the CH-CH group of donors"/>
    <property type="evidence" value="ECO:0007669"/>
    <property type="project" value="TreeGrafter"/>
</dbReference>
<gene>
    <name evidence="3" type="ORF">EPA93_43825</name>
</gene>
<dbReference type="KEGG" id="kbs:EPA93_43825"/>
<sequence>MKALEVIGVEKFTDEQRDFLLSKTRTAKVATTRKDGSPHVTPAWFELDGSKIIFTTGGTSIKAKNLRRDPRVCICIDDETPPFAYIQIRGTVTFIEDQEALLHWATRIGGRYMGQDKAEEYGKRNGVEGELLVQVTPTHVIFEKNIAS</sequence>
<dbReference type="InterPro" id="IPR012349">
    <property type="entry name" value="Split_barrel_FMN-bd"/>
</dbReference>
<dbReference type="OrthoDB" id="159383at2"/>
<keyword evidence="4" id="KW-1185">Reference proteome</keyword>
<name>A0A4P6K4T4_KTERU</name>
<dbReference type="InterPro" id="IPR011576">
    <property type="entry name" value="Pyridox_Oxase_N"/>
</dbReference>
<evidence type="ECO:0000256" key="1">
    <source>
        <dbReference type="ARBA" id="ARBA00023002"/>
    </source>
</evidence>
<protein>
    <submittedName>
        <fullName evidence="3">PPOX class F420-dependent oxidoreductase</fullName>
    </submittedName>
</protein>
<evidence type="ECO:0000259" key="2">
    <source>
        <dbReference type="Pfam" id="PF01243"/>
    </source>
</evidence>
<dbReference type="PANTHER" id="PTHR35176">
    <property type="entry name" value="HEME OXYGENASE HI_0854-RELATED"/>
    <property type="match status" value="1"/>
</dbReference>
<evidence type="ECO:0000313" key="3">
    <source>
        <dbReference type="EMBL" id="QBD82536.1"/>
    </source>
</evidence>
<organism evidence="3 4">
    <name type="scientific">Ktedonosporobacter rubrisoli</name>
    <dbReference type="NCBI Taxonomy" id="2509675"/>
    <lineage>
        <taxon>Bacteria</taxon>
        <taxon>Bacillati</taxon>
        <taxon>Chloroflexota</taxon>
        <taxon>Ktedonobacteria</taxon>
        <taxon>Ktedonobacterales</taxon>
        <taxon>Ktedonosporobacteraceae</taxon>
        <taxon>Ktedonosporobacter</taxon>
    </lineage>
</organism>
<keyword evidence="1" id="KW-0560">Oxidoreductase</keyword>
<dbReference type="Pfam" id="PF01243">
    <property type="entry name" value="PNPOx_N"/>
    <property type="match status" value="1"/>
</dbReference>
<dbReference type="SUPFAM" id="SSF50475">
    <property type="entry name" value="FMN-binding split barrel"/>
    <property type="match status" value="1"/>
</dbReference>
<dbReference type="PANTHER" id="PTHR35176:SF1">
    <property type="entry name" value="F420H(2)-DEPENDENT BILIVERDIN REDUCTASE"/>
    <property type="match status" value="1"/>
</dbReference>
<accession>A0A4P6K4T4</accession>
<dbReference type="AlphaFoldDB" id="A0A4P6K4T4"/>
<dbReference type="RefSeq" id="WP_129893605.1">
    <property type="nucleotide sequence ID" value="NZ_CP035758.1"/>
</dbReference>
<evidence type="ECO:0000313" key="4">
    <source>
        <dbReference type="Proteomes" id="UP000290365"/>
    </source>
</evidence>
<proteinExistence type="predicted"/>
<dbReference type="GO" id="GO:0005829">
    <property type="term" value="C:cytosol"/>
    <property type="evidence" value="ECO:0007669"/>
    <property type="project" value="TreeGrafter"/>
</dbReference>
<dbReference type="EMBL" id="CP035758">
    <property type="protein sequence ID" value="QBD82536.1"/>
    <property type="molecule type" value="Genomic_DNA"/>
</dbReference>
<dbReference type="Gene3D" id="2.30.110.10">
    <property type="entry name" value="Electron Transport, Fmn-binding Protein, Chain A"/>
    <property type="match status" value="1"/>
</dbReference>
<dbReference type="InterPro" id="IPR052019">
    <property type="entry name" value="F420H2_bilvrd_red/Heme_oxyg"/>
</dbReference>